<reference evidence="1 2" key="1">
    <citation type="submission" date="2019-08" db="EMBL/GenBank/DDBJ databases">
        <title>Whole genome of Aphis craccivora.</title>
        <authorList>
            <person name="Voronova N.V."/>
            <person name="Shulinski R.S."/>
            <person name="Bandarenka Y.V."/>
            <person name="Zhorov D.G."/>
            <person name="Warner D."/>
        </authorList>
    </citation>
    <scope>NUCLEOTIDE SEQUENCE [LARGE SCALE GENOMIC DNA]</scope>
    <source>
        <strain evidence="1">180601</strain>
        <tissue evidence="1">Whole Body</tissue>
    </source>
</reference>
<dbReference type="EMBL" id="VUJU01010044">
    <property type="protein sequence ID" value="KAF0716134.1"/>
    <property type="molecule type" value="Genomic_DNA"/>
</dbReference>
<name>A0A6G0VZW7_APHCR</name>
<keyword evidence="2" id="KW-1185">Reference proteome</keyword>
<proteinExistence type="predicted"/>
<evidence type="ECO:0000313" key="2">
    <source>
        <dbReference type="Proteomes" id="UP000478052"/>
    </source>
</evidence>
<organism evidence="1 2">
    <name type="scientific">Aphis craccivora</name>
    <name type="common">Cowpea aphid</name>
    <dbReference type="NCBI Taxonomy" id="307492"/>
    <lineage>
        <taxon>Eukaryota</taxon>
        <taxon>Metazoa</taxon>
        <taxon>Ecdysozoa</taxon>
        <taxon>Arthropoda</taxon>
        <taxon>Hexapoda</taxon>
        <taxon>Insecta</taxon>
        <taxon>Pterygota</taxon>
        <taxon>Neoptera</taxon>
        <taxon>Paraneoptera</taxon>
        <taxon>Hemiptera</taxon>
        <taxon>Sternorrhyncha</taxon>
        <taxon>Aphidomorpha</taxon>
        <taxon>Aphidoidea</taxon>
        <taxon>Aphididae</taxon>
        <taxon>Aphidini</taxon>
        <taxon>Aphis</taxon>
        <taxon>Aphis</taxon>
    </lineage>
</organism>
<feature type="non-terminal residue" evidence="1">
    <location>
        <position position="1"/>
    </location>
</feature>
<protein>
    <submittedName>
        <fullName evidence="1">TTF-type domain-containing protein</fullName>
    </submittedName>
</protein>
<dbReference type="AlphaFoldDB" id="A0A6G0VZW7"/>
<evidence type="ECO:0000313" key="1">
    <source>
        <dbReference type="EMBL" id="KAF0716134.1"/>
    </source>
</evidence>
<sequence length="59" mass="6758">TRFPEILSYESKAKKICNHEQNDGHNDREHSTKNNVLNLNILFVDLGDIDSGQSNLNFN</sequence>
<gene>
    <name evidence="1" type="ORF">FWK35_00028864</name>
</gene>
<dbReference type="Proteomes" id="UP000478052">
    <property type="component" value="Unassembled WGS sequence"/>
</dbReference>
<accession>A0A6G0VZW7</accession>
<comment type="caution">
    <text evidence="1">The sequence shown here is derived from an EMBL/GenBank/DDBJ whole genome shotgun (WGS) entry which is preliminary data.</text>
</comment>